<name>A0A4R5DE07_9BACT</name>
<dbReference type="InterPro" id="IPR029787">
    <property type="entry name" value="Nucleotide_cyclase"/>
</dbReference>
<dbReference type="InterPro" id="IPR050697">
    <property type="entry name" value="Adenylyl/Guanylyl_Cyclase_3/4"/>
</dbReference>
<dbReference type="EMBL" id="SMFL01000025">
    <property type="protein sequence ID" value="TDE08523.1"/>
    <property type="molecule type" value="Genomic_DNA"/>
</dbReference>
<sequence>MVSTTVFWQFDNGNYFDDSLPLKRITLTTMPNIQQILGLHEKYKIESNRHLNEDILKIPYYSKKAINEAITLDNPEYAKYFHNGSPADIALLFIDICNFSTRFENLSGKQIEEFFDEYYDIVIPKIYEYNGEIDKVIGDGIICIFGPPFYNKGIAHCVYQAIQCAKSIIKQTYKTKFKSKIALHAGEVNYFANKTDYYNEYTIIGKPLTELFRLESISENECINYFDQTIVRQVLKRIPSKFIHFENGKLQWPHYGKEINPPKGTNYAQMFRIKYNG</sequence>
<gene>
    <name evidence="2" type="ORF">E0F88_32350</name>
</gene>
<dbReference type="PANTHER" id="PTHR43081:SF1">
    <property type="entry name" value="ADENYLATE CYCLASE, TERMINAL-DIFFERENTIATION SPECIFIC"/>
    <property type="match status" value="1"/>
</dbReference>
<dbReference type="PROSITE" id="PS50125">
    <property type="entry name" value="GUANYLATE_CYCLASE_2"/>
    <property type="match status" value="1"/>
</dbReference>
<dbReference type="GO" id="GO:0035556">
    <property type="term" value="P:intracellular signal transduction"/>
    <property type="evidence" value="ECO:0007669"/>
    <property type="project" value="InterPro"/>
</dbReference>
<dbReference type="PANTHER" id="PTHR43081">
    <property type="entry name" value="ADENYLATE CYCLASE, TERMINAL-DIFFERENTIATION SPECIFIC-RELATED"/>
    <property type="match status" value="1"/>
</dbReference>
<reference evidence="2 3" key="1">
    <citation type="submission" date="2019-03" db="EMBL/GenBank/DDBJ databases">
        <title>Dyadobacter AR-3-6 sp. nov., isolated from arctic soil.</title>
        <authorList>
            <person name="Chaudhary D.K."/>
        </authorList>
    </citation>
    <scope>NUCLEOTIDE SEQUENCE [LARGE SCALE GENOMIC DNA]</scope>
    <source>
        <strain evidence="2 3">AR-3-6</strain>
    </source>
</reference>
<evidence type="ECO:0000313" key="3">
    <source>
        <dbReference type="Proteomes" id="UP000294850"/>
    </source>
</evidence>
<protein>
    <submittedName>
        <fullName evidence="2">Adenylate/guanylate cyclase domain-containing protein</fullName>
    </submittedName>
</protein>
<evidence type="ECO:0000259" key="1">
    <source>
        <dbReference type="PROSITE" id="PS50125"/>
    </source>
</evidence>
<organism evidence="2 3">
    <name type="scientific">Dyadobacter psychrotolerans</name>
    <dbReference type="NCBI Taxonomy" id="2541721"/>
    <lineage>
        <taxon>Bacteria</taxon>
        <taxon>Pseudomonadati</taxon>
        <taxon>Bacteroidota</taxon>
        <taxon>Cytophagia</taxon>
        <taxon>Cytophagales</taxon>
        <taxon>Spirosomataceae</taxon>
        <taxon>Dyadobacter</taxon>
    </lineage>
</organism>
<comment type="caution">
    <text evidence="2">The sequence shown here is derived from an EMBL/GenBank/DDBJ whole genome shotgun (WGS) entry which is preliminary data.</text>
</comment>
<dbReference type="CDD" id="cd07302">
    <property type="entry name" value="CHD"/>
    <property type="match status" value="1"/>
</dbReference>
<dbReference type="GO" id="GO:0004016">
    <property type="term" value="F:adenylate cyclase activity"/>
    <property type="evidence" value="ECO:0007669"/>
    <property type="project" value="UniProtKB-ARBA"/>
</dbReference>
<dbReference type="InterPro" id="IPR001054">
    <property type="entry name" value="A/G_cyclase"/>
</dbReference>
<keyword evidence="3" id="KW-1185">Reference proteome</keyword>
<proteinExistence type="predicted"/>
<dbReference type="Proteomes" id="UP000294850">
    <property type="component" value="Unassembled WGS sequence"/>
</dbReference>
<feature type="domain" description="Guanylate cyclase" evidence="1">
    <location>
        <begin position="90"/>
        <end position="215"/>
    </location>
</feature>
<dbReference type="SUPFAM" id="SSF55073">
    <property type="entry name" value="Nucleotide cyclase"/>
    <property type="match status" value="1"/>
</dbReference>
<accession>A0A4R5DE07</accession>
<dbReference type="OrthoDB" id="341967at2"/>
<dbReference type="Gene3D" id="3.30.70.1230">
    <property type="entry name" value="Nucleotide cyclase"/>
    <property type="match status" value="1"/>
</dbReference>
<dbReference type="AlphaFoldDB" id="A0A4R5DE07"/>
<dbReference type="Pfam" id="PF00211">
    <property type="entry name" value="Guanylate_cyc"/>
    <property type="match status" value="1"/>
</dbReference>
<dbReference type="GO" id="GO:0009190">
    <property type="term" value="P:cyclic nucleotide biosynthetic process"/>
    <property type="evidence" value="ECO:0007669"/>
    <property type="project" value="InterPro"/>
</dbReference>
<evidence type="ECO:0000313" key="2">
    <source>
        <dbReference type="EMBL" id="TDE08523.1"/>
    </source>
</evidence>